<gene>
    <name evidence="1" type="ordered locus">BAD_1264</name>
</gene>
<accession>A1A2W2</accession>
<proteinExistence type="predicted"/>
<dbReference type="Proteomes" id="UP000008702">
    <property type="component" value="Chromosome"/>
</dbReference>
<evidence type="ECO:0000313" key="2">
    <source>
        <dbReference type="Proteomes" id="UP000008702"/>
    </source>
</evidence>
<dbReference type="HOGENOM" id="CLU_917220_0_0_11"/>
<protein>
    <submittedName>
        <fullName evidence="1">Uncharacterized protein</fullName>
    </submittedName>
</protein>
<dbReference type="EMBL" id="AP009256">
    <property type="protein sequence ID" value="BAF40045.1"/>
    <property type="molecule type" value="Genomic_DNA"/>
</dbReference>
<sequence length="303" mass="34104">MTRPFTGNGDSRGLQTGIFTVRADVLLLRRFGRDSPKISIVAGSFHSIGGSHAERYDEHKREEHGQPAEGSRHRMRFFPPPGHHSSPIPDGSSMSLESFSGASDRFRASSLTIRSTARMSVAVLPAFFAWTRKSSTCVSSSLSRMRAALISVNPWANASSASIRDCWDSRIAFEMLRLVSRALLLWDKFNSLPSMNRIPCKDESIRRARRRTVSTKSVRRMCRHRAPLAGGNRIRIEEPFINSQQWEGSENGASSGKRCRHAHRTMGLDHTTERRIASHARPHGGRHVRRVHNRCETHERSDG</sequence>
<name>A1A2W2_BIFAA</name>
<reference evidence="1 2" key="1">
    <citation type="submission" date="2006-12" db="EMBL/GenBank/DDBJ databases">
        <title>Bifidobacterium adolescentis complete genome sequence.</title>
        <authorList>
            <person name="Suzuki T."/>
            <person name="Tsuda Y."/>
            <person name="Kanou N."/>
            <person name="Inoue T."/>
            <person name="Kumazaki K."/>
            <person name="Nagano S."/>
            <person name="Hirai S."/>
            <person name="Tanaka K."/>
            <person name="Watanabe K."/>
        </authorList>
    </citation>
    <scope>NUCLEOTIDE SEQUENCE [LARGE SCALE GENOMIC DNA]</scope>
    <source>
        <strain evidence="2">ATCC 15703 / DSM 20083 / NCTC 11814 / E194a</strain>
    </source>
</reference>
<evidence type="ECO:0000313" key="1">
    <source>
        <dbReference type="EMBL" id="BAF40045.1"/>
    </source>
</evidence>
<keyword evidence="2" id="KW-1185">Reference proteome</keyword>
<organism evidence="1 2">
    <name type="scientific">Bifidobacterium adolescentis (strain ATCC 15703 / DSM 20083 / NCTC 11814 / E194a)</name>
    <dbReference type="NCBI Taxonomy" id="367928"/>
    <lineage>
        <taxon>Bacteria</taxon>
        <taxon>Bacillati</taxon>
        <taxon>Actinomycetota</taxon>
        <taxon>Actinomycetes</taxon>
        <taxon>Bifidobacteriales</taxon>
        <taxon>Bifidobacteriaceae</taxon>
        <taxon>Bifidobacterium</taxon>
    </lineage>
</organism>
<dbReference type="AlphaFoldDB" id="A1A2W2"/>
<dbReference type="KEGG" id="bad:BAD_1264"/>